<gene>
    <name evidence="1" type="ORF">FGIG_07081</name>
</gene>
<keyword evidence="2" id="KW-1185">Reference proteome</keyword>
<proteinExistence type="predicted"/>
<dbReference type="EMBL" id="SUNJ01012251">
    <property type="protein sequence ID" value="TPP58216.1"/>
    <property type="molecule type" value="Genomic_DNA"/>
</dbReference>
<organism evidence="1 2">
    <name type="scientific">Fasciola gigantica</name>
    <name type="common">Giant liver fluke</name>
    <dbReference type="NCBI Taxonomy" id="46835"/>
    <lineage>
        <taxon>Eukaryota</taxon>
        <taxon>Metazoa</taxon>
        <taxon>Spiralia</taxon>
        <taxon>Lophotrochozoa</taxon>
        <taxon>Platyhelminthes</taxon>
        <taxon>Trematoda</taxon>
        <taxon>Digenea</taxon>
        <taxon>Plagiorchiida</taxon>
        <taxon>Echinostomata</taxon>
        <taxon>Echinostomatoidea</taxon>
        <taxon>Fasciolidae</taxon>
        <taxon>Fasciola</taxon>
    </lineage>
</organism>
<evidence type="ECO:0000313" key="2">
    <source>
        <dbReference type="Proteomes" id="UP000316759"/>
    </source>
</evidence>
<accession>A0A504YCL6</accession>
<comment type="caution">
    <text evidence="1">The sequence shown here is derived from an EMBL/GenBank/DDBJ whole genome shotgun (WGS) entry which is preliminary data.</text>
</comment>
<dbReference type="Proteomes" id="UP000316759">
    <property type="component" value="Unassembled WGS sequence"/>
</dbReference>
<name>A0A504YCL6_FASGI</name>
<dbReference type="AlphaFoldDB" id="A0A504YCL6"/>
<protein>
    <submittedName>
        <fullName evidence="1">Uncharacterized protein</fullName>
    </submittedName>
</protein>
<evidence type="ECO:0000313" key="1">
    <source>
        <dbReference type="EMBL" id="TPP58216.1"/>
    </source>
</evidence>
<reference evidence="1 2" key="1">
    <citation type="submission" date="2019-04" db="EMBL/GenBank/DDBJ databases">
        <title>Annotation for the trematode Fasciola gigantica.</title>
        <authorList>
            <person name="Choi Y.-J."/>
        </authorList>
    </citation>
    <scope>NUCLEOTIDE SEQUENCE [LARGE SCALE GENOMIC DNA]</scope>
    <source>
        <strain evidence="1">Uganda_cow_1</strain>
    </source>
</reference>
<sequence>MRHAVTIWAQSTMATREVNVAVTSDEWKYSDGWALDDTPFTDITAATVDPYGQLLIIGSADGCFNFICVESGLPVPPKPSNRERFFLRTYDDSRIQAISCALFPYNVTRDRYRLLCAHGTVSGLFEVSTFPGPMQFTVQNVI</sequence>